<dbReference type="PATRIC" id="fig|1188261.3.peg.3179"/>
<evidence type="ECO:0000256" key="4">
    <source>
        <dbReference type="ARBA" id="ARBA00023004"/>
    </source>
</evidence>
<evidence type="ECO:0000313" key="9">
    <source>
        <dbReference type="Proteomes" id="UP000017170"/>
    </source>
</evidence>
<comment type="caution">
    <text evidence="8">The sequence shown here is derived from an EMBL/GenBank/DDBJ whole genome shotgun (WGS) entry which is preliminary data.</text>
</comment>
<dbReference type="Pfam" id="PF04055">
    <property type="entry name" value="Radical_SAM"/>
    <property type="match status" value="1"/>
</dbReference>
<dbReference type="GO" id="GO:0003824">
    <property type="term" value="F:catalytic activity"/>
    <property type="evidence" value="ECO:0007669"/>
    <property type="project" value="InterPro"/>
</dbReference>
<dbReference type="PANTHER" id="PTHR43409">
    <property type="entry name" value="ANAEROBIC MAGNESIUM-PROTOPORPHYRIN IX MONOMETHYL ESTER CYCLASE-RELATED"/>
    <property type="match status" value="1"/>
</dbReference>
<evidence type="ECO:0000313" key="8">
    <source>
        <dbReference type="EMBL" id="ERN52071.1"/>
    </source>
</evidence>
<dbReference type="SMART" id="SM00729">
    <property type="entry name" value="Elp3"/>
    <property type="match status" value="1"/>
</dbReference>
<evidence type="ECO:0000256" key="1">
    <source>
        <dbReference type="ARBA" id="ARBA00001966"/>
    </source>
</evidence>
<dbReference type="InterPro" id="IPR023404">
    <property type="entry name" value="rSAM_horseshoe"/>
</dbReference>
<dbReference type="RefSeq" id="WP_022629244.1">
    <property type="nucleotide sequence ID" value="NZ_ATAE01000041.1"/>
</dbReference>
<keyword evidence="5" id="KW-0411">Iron-sulfur</keyword>
<feature type="domain" description="B12-binding" evidence="6">
    <location>
        <begin position="13"/>
        <end position="163"/>
    </location>
</feature>
<gene>
    <name evidence="8" type="ORF">A33I_18435</name>
</gene>
<dbReference type="Proteomes" id="UP000017170">
    <property type="component" value="Unassembled WGS sequence"/>
</dbReference>
<reference evidence="8 9" key="1">
    <citation type="journal article" date="2013" name="Genome Announc.">
        <title>Genome Sequence of the Extreme Obligate Alkaliphile Bacillus marmarensis Strain DSM 21297.</title>
        <authorList>
            <person name="Wernick D.G."/>
            <person name="Choi K.Y."/>
            <person name="Tat C.A."/>
            <person name="Lafontaine Rivera J.G."/>
            <person name="Liao J.C."/>
        </authorList>
    </citation>
    <scope>NUCLEOTIDE SEQUENCE [LARGE SCALE GENOMIC DNA]</scope>
    <source>
        <strain evidence="8 9">DSM 21297</strain>
    </source>
</reference>
<accession>U6SN56</accession>
<dbReference type="GO" id="GO:0031419">
    <property type="term" value="F:cobalamin binding"/>
    <property type="evidence" value="ECO:0007669"/>
    <property type="project" value="InterPro"/>
</dbReference>
<keyword evidence="9" id="KW-1185">Reference proteome</keyword>
<dbReference type="InterPro" id="IPR051198">
    <property type="entry name" value="BchE-like"/>
</dbReference>
<evidence type="ECO:0000256" key="5">
    <source>
        <dbReference type="ARBA" id="ARBA00023014"/>
    </source>
</evidence>
<dbReference type="PROSITE" id="PS51332">
    <property type="entry name" value="B12_BINDING"/>
    <property type="match status" value="1"/>
</dbReference>
<organism evidence="8 9">
    <name type="scientific">Alkalihalophilus marmarensis DSM 21297</name>
    <dbReference type="NCBI Taxonomy" id="1188261"/>
    <lineage>
        <taxon>Bacteria</taxon>
        <taxon>Bacillati</taxon>
        <taxon>Bacillota</taxon>
        <taxon>Bacilli</taxon>
        <taxon>Bacillales</taxon>
        <taxon>Bacillaceae</taxon>
        <taxon>Alkalihalophilus</taxon>
    </lineage>
</organism>
<dbReference type="EMBL" id="ATAE01000041">
    <property type="protein sequence ID" value="ERN52071.1"/>
    <property type="molecule type" value="Genomic_DNA"/>
</dbReference>
<dbReference type="SFLD" id="SFLDS00029">
    <property type="entry name" value="Radical_SAM"/>
    <property type="match status" value="1"/>
</dbReference>
<dbReference type="InterPro" id="IPR006158">
    <property type="entry name" value="Cobalamin-bd"/>
</dbReference>
<dbReference type="CDD" id="cd01335">
    <property type="entry name" value="Radical_SAM"/>
    <property type="match status" value="1"/>
</dbReference>
<dbReference type="SFLD" id="SFLDG01082">
    <property type="entry name" value="B12-binding_domain_containing"/>
    <property type="match status" value="1"/>
</dbReference>
<dbReference type="AlphaFoldDB" id="U6SN56"/>
<keyword evidence="2" id="KW-0949">S-adenosyl-L-methionine</keyword>
<dbReference type="GO" id="GO:0046872">
    <property type="term" value="F:metal ion binding"/>
    <property type="evidence" value="ECO:0007669"/>
    <property type="project" value="UniProtKB-KW"/>
</dbReference>
<dbReference type="InterPro" id="IPR007197">
    <property type="entry name" value="rSAM"/>
</dbReference>
<dbReference type="InterPro" id="IPR058240">
    <property type="entry name" value="rSAM_sf"/>
</dbReference>
<dbReference type="InterPro" id="IPR006638">
    <property type="entry name" value="Elp3/MiaA/NifB-like_rSAM"/>
</dbReference>
<dbReference type="Gene3D" id="3.80.30.20">
    <property type="entry name" value="tm_1862 like domain"/>
    <property type="match status" value="1"/>
</dbReference>
<sequence>MDKHVLVLAPFRRPVFRTSISPLYPFGEPWDSPPLILSAQIEKAGFQTSYYPLINLFHAFNEETDIHILENLLRESRADIVIFSSDHFIPSRSTASLYGMKIISKILKEVNPEIKIGVTGRIGTVLKSKLFSEVENIDFVVVGEPEEQIGNIVRTIVSENLERAEEEFDCLLLKSSRKEPIPAMVNDLERVAPPAFHLLGPAFQFYEKYKGIKPFNIPFSIRTSLGCKFKCRFCSGVPNWLNYRKKSAKKIAEEIDSFNKYVGDKGQITFLEDEIFTRDEEHVEEIVRVFKEKDIYLEGLYTHSSLLTPTIAKLIQPVTNRVYLGLDNADDKILKRMGKGQKFETVLSAVQIARDNELKVHLEWIIGTPEETVDSIITSFSSIFNLLNTGTVDNINTYVYCPHPGTEYAEKSDKYGMSIVGDMEDIQESGGYATAQTQNLTRNQIFTAYLMSQLLINEVKSSRQINGPAAQVTVPNRNELRRIFESIKNESGQIEALMQV</sequence>
<dbReference type="PROSITE" id="PS51918">
    <property type="entry name" value="RADICAL_SAM"/>
    <property type="match status" value="1"/>
</dbReference>
<evidence type="ECO:0000256" key="3">
    <source>
        <dbReference type="ARBA" id="ARBA00022723"/>
    </source>
</evidence>
<evidence type="ECO:0000259" key="6">
    <source>
        <dbReference type="PROSITE" id="PS51332"/>
    </source>
</evidence>
<evidence type="ECO:0000256" key="2">
    <source>
        <dbReference type="ARBA" id="ARBA00022691"/>
    </source>
</evidence>
<proteinExistence type="predicted"/>
<feature type="domain" description="Radical SAM core" evidence="7">
    <location>
        <begin position="213"/>
        <end position="433"/>
    </location>
</feature>
<name>U6SN56_9BACI</name>
<protein>
    <submittedName>
        <fullName evidence="8">Uncharacterized protein</fullName>
    </submittedName>
</protein>
<dbReference type="GO" id="GO:0051536">
    <property type="term" value="F:iron-sulfur cluster binding"/>
    <property type="evidence" value="ECO:0007669"/>
    <property type="project" value="UniProtKB-KW"/>
</dbReference>
<keyword evidence="3" id="KW-0479">Metal-binding</keyword>
<dbReference type="SUPFAM" id="SSF102114">
    <property type="entry name" value="Radical SAM enzymes"/>
    <property type="match status" value="1"/>
</dbReference>
<keyword evidence="4" id="KW-0408">Iron</keyword>
<evidence type="ECO:0000259" key="7">
    <source>
        <dbReference type="PROSITE" id="PS51918"/>
    </source>
</evidence>
<comment type="cofactor">
    <cofactor evidence="1">
        <name>[4Fe-4S] cluster</name>
        <dbReference type="ChEBI" id="CHEBI:49883"/>
    </cofactor>
</comment>